<dbReference type="Gene3D" id="2.60.40.1760">
    <property type="entry name" value="glycosyl hydrolase (family 31)"/>
    <property type="match status" value="1"/>
</dbReference>
<feature type="chain" id="PRO_5019759463" evidence="3">
    <location>
        <begin position="27"/>
        <end position="802"/>
    </location>
</feature>
<dbReference type="Proteomes" id="UP000276282">
    <property type="component" value="Unassembled WGS sequence"/>
</dbReference>
<dbReference type="SUPFAM" id="SSF51011">
    <property type="entry name" value="Glycosyl hydrolase domain"/>
    <property type="match status" value="1"/>
</dbReference>
<dbReference type="Pfam" id="PF17137">
    <property type="entry name" value="DUF5110"/>
    <property type="match status" value="1"/>
</dbReference>
<dbReference type="SUPFAM" id="SSF74650">
    <property type="entry name" value="Galactose mutarotase-like"/>
    <property type="match status" value="1"/>
</dbReference>
<dbReference type="PANTHER" id="PTHR22762">
    <property type="entry name" value="ALPHA-GLUCOSIDASE"/>
    <property type="match status" value="1"/>
</dbReference>
<dbReference type="SUPFAM" id="SSF51445">
    <property type="entry name" value="(Trans)glycosidases"/>
    <property type="match status" value="1"/>
</dbReference>
<dbReference type="InterPro" id="IPR033403">
    <property type="entry name" value="DUF5110"/>
</dbReference>
<feature type="domain" description="Glycoside hydrolase family 31 N-terminal" evidence="5">
    <location>
        <begin position="53"/>
        <end position="205"/>
    </location>
</feature>
<dbReference type="InterPro" id="IPR025887">
    <property type="entry name" value="Glyco_hydro_31_N_dom"/>
</dbReference>
<dbReference type="InterPro" id="IPR017853">
    <property type="entry name" value="GH"/>
</dbReference>
<dbReference type="RefSeq" id="WP_121346295.1">
    <property type="nucleotide sequence ID" value="NZ_RBLG01000003.1"/>
</dbReference>
<organism evidence="8 9">
    <name type="scientific">Gillisia mitskevichiae</name>
    <dbReference type="NCBI Taxonomy" id="270921"/>
    <lineage>
        <taxon>Bacteria</taxon>
        <taxon>Pseudomonadati</taxon>
        <taxon>Bacteroidota</taxon>
        <taxon>Flavobacteriia</taxon>
        <taxon>Flavobacteriales</taxon>
        <taxon>Flavobacteriaceae</taxon>
        <taxon>Gillisia</taxon>
    </lineage>
</organism>
<dbReference type="Gene3D" id="2.60.40.1180">
    <property type="entry name" value="Golgi alpha-mannosidase II"/>
    <property type="match status" value="2"/>
</dbReference>
<dbReference type="Pfam" id="PF01055">
    <property type="entry name" value="Glyco_hydro_31_2nd"/>
    <property type="match status" value="1"/>
</dbReference>
<keyword evidence="2" id="KW-0378">Hydrolase</keyword>
<evidence type="ECO:0000259" key="7">
    <source>
        <dbReference type="Pfam" id="PF21365"/>
    </source>
</evidence>
<feature type="domain" description="Glycosyl hydrolase family 31 C-terminal" evidence="7">
    <location>
        <begin position="581"/>
        <end position="668"/>
    </location>
</feature>
<dbReference type="InterPro" id="IPR011013">
    <property type="entry name" value="Gal_mutarotase_sf_dom"/>
</dbReference>
<dbReference type="CDD" id="cd06598">
    <property type="entry name" value="GH31_transferase_CtsZ"/>
    <property type="match status" value="1"/>
</dbReference>
<accession>A0A495PIY7</accession>
<sequence length="802" mass="91411">MRIFPNNIKCLLLLIFFGMNSFFISAQNANRTYKSFEQKSDVINVSTNDGTYRFQAFTPEIMETSFIPSDGVFNAESYSVVLKPSKISPTVTEEANSLKIATSGITVLITKKPFQVKYFYEGEEVISEKLGYSKSDTHKKLDFNISEYEMLMGGGARALGMNRRGNKLELYNRADYGYGTKSALLNYTLPVVLSSEKYLLHFDNAPIGFLDLDSEHSNTLSYETISGRMTYQLVVGKTWEKITENFTLLTGRQPLPPRWIFGNFSSRFGYHSQKEVENTIAKFKKDSIPVDAVILDLYWFGHDIKGTMGNLEFVKDSFPEPKQMISKLADQGIKTVLVTEPFILTTSKKWDDAVKQNVLATDSVGKPFKYDFYFGNTGLVDIFSAKGKEWFWNIYKDLKSFGVAGWWGDLGEPEVHPTKLQHSVGSADEVHNVYGHYWAKMLKEGYETEFPEERPFILMRAGAAGSQRFGLIPWSGDVNRGWNGLKPQPEISLQMGLQGLAYMHSDLGGFAGDLEDDELYTRWLQYGVFQPIFRPHAQEDVASEPVFKNDKTKALAKKAIELRYKLLPYNYSLAFENHISGKPLMRPLFFEEPENYKMYAISNTYLWGDSFLVSPILRPGVTTKEVIFPSTNNWFDFYTGKKYIKGTTASVKVVEDHIPVFVRGGAFIPMARPMQTTANYDASTLDVYFYYDEQAKKSTDVLYNDDGKTPNAFEKGMFEVIKFNSEVNASEVTIKIQKEEGENPNSEIKGIDLHIENLKKEVEFVWVNGIKFTGKNYMHQGNLNIPVRFDQNETIIKIEFNN</sequence>
<evidence type="ECO:0000313" key="8">
    <source>
        <dbReference type="EMBL" id="RKS50704.1"/>
    </source>
</evidence>
<keyword evidence="8" id="KW-0808">Transferase</keyword>
<dbReference type="Gene3D" id="3.20.20.80">
    <property type="entry name" value="Glycosidases"/>
    <property type="match status" value="1"/>
</dbReference>
<comment type="caution">
    <text evidence="8">The sequence shown here is derived from an EMBL/GenBank/DDBJ whole genome shotgun (WGS) entry which is preliminary data.</text>
</comment>
<dbReference type="InterPro" id="IPR013780">
    <property type="entry name" value="Glyco_hydro_b"/>
</dbReference>
<dbReference type="CDD" id="cd14752">
    <property type="entry name" value="GH31_N"/>
    <property type="match status" value="1"/>
</dbReference>
<dbReference type="Pfam" id="PF13802">
    <property type="entry name" value="Gal_mutarotas_2"/>
    <property type="match status" value="1"/>
</dbReference>
<name>A0A495PIY7_9FLAO</name>
<proteinExistence type="inferred from homology"/>
<gene>
    <name evidence="8" type="ORF">BC962_2477</name>
</gene>
<keyword evidence="3" id="KW-0732">Signal</keyword>
<dbReference type="EMBL" id="RBLG01000003">
    <property type="protein sequence ID" value="RKS50704.1"/>
    <property type="molecule type" value="Genomic_DNA"/>
</dbReference>
<dbReference type="InterPro" id="IPR000322">
    <property type="entry name" value="Glyco_hydro_31_TIM"/>
</dbReference>
<evidence type="ECO:0000259" key="5">
    <source>
        <dbReference type="Pfam" id="PF13802"/>
    </source>
</evidence>
<evidence type="ECO:0000313" key="9">
    <source>
        <dbReference type="Proteomes" id="UP000276282"/>
    </source>
</evidence>
<evidence type="ECO:0000256" key="1">
    <source>
        <dbReference type="ARBA" id="ARBA00007806"/>
    </source>
</evidence>
<evidence type="ECO:0000256" key="3">
    <source>
        <dbReference type="SAM" id="SignalP"/>
    </source>
</evidence>
<evidence type="ECO:0000256" key="2">
    <source>
        <dbReference type="RuleBase" id="RU361185"/>
    </source>
</evidence>
<dbReference type="Pfam" id="PF21365">
    <property type="entry name" value="Glyco_hydro_31_3rd"/>
    <property type="match status" value="1"/>
</dbReference>
<feature type="domain" description="Glycoside hydrolase family 31 TIM barrel" evidence="4">
    <location>
        <begin position="254"/>
        <end position="573"/>
    </location>
</feature>
<comment type="similarity">
    <text evidence="1 2">Belongs to the glycosyl hydrolase 31 family.</text>
</comment>
<reference evidence="8 9" key="1">
    <citation type="submission" date="2018-10" db="EMBL/GenBank/DDBJ databases">
        <title>Genomic Encyclopedia of Archaeal and Bacterial Type Strains, Phase II (KMG-II): from individual species to whole genera.</title>
        <authorList>
            <person name="Goeker M."/>
        </authorList>
    </citation>
    <scope>NUCLEOTIDE SEQUENCE [LARGE SCALE GENOMIC DNA]</scope>
    <source>
        <strain evidence="8 9">DSM 19839</strain>
    </source>
</reference>
<dbReference type="GO" id="GO:0030246">
    <property type="term" value="F:carbohydrate binding"/>
    <property type="evidence" value="ECO:0007669"/>
    <property type="project" value="InterPro"/>
</dbReference>
<evidence type="ECO:0000259" key="6">
    <source>
        <dbReference type="Pfam" id="PF17137"/>
    </source>
</evidence>
<dbReference type="GO" id="GO:0016740">
    <property type="term" value="F:transferase activity"/>
    <property type="evidence" value="ECO:0007669"/>
    <property type="project" value="UniProtKB-KW"/>
</dbReference>
<dbReference type="GO" id="GO:0004553">
    <property type="term" value="F:hydrolase activity, hydrolyzing O-glycosyl compounds"/>
    <property type="evidence" value="ECO:0007669"/>
    <property type="project" value="InterPro"/>
</dbReference>
<dbReference type="AlphaFoldDB" id="A0A495PIY7"/>
<keyword evidence="2" id="KW-0326">Glycosidase</keyword>
<protein>
    <submittedName>
        <fullName evidence="8">Oligosaccharide 4-alpha-D-glucosyltransferase</fullName>
    </submittedName>
</protein>
<keyword evidence="9" id="KW-1185">Reference proteome</keyword>
<evidence type="ECO:0000259" key="4">
    <source>
        <dbReference type="Pfam" id="PF01055"/>
    </source>
</evidence>
<dbReference type="OrthoDB" id="176168at2"/>
<dbReference type="PANTHER" id="PTHR22762:SF120">
    <property type="entry name" value="HETEROGLYCAN GLUCOSIDASE 1"/>
    <property type="match status" value="1"/>
</dbReference>
<feature type="domain" description="DUF5110" evidence="6">
    <location>
        <begin position="684"/>
        <end position="744"/>
    </location>
</feature>
<dbReference type="InterPro" id="IPR048395">
    <property type="entry name" value="Glyco_hydro_31_C"/>
</dbReference>
<feature type="signal peptide" evidence="3">
    <location>
        <begin position="1"/>
        <end position="26"/>
    </location>
</feature>
<dbReference type="GO" id="GO:0005975">
    <property type="term" value="P:carbohydrate metabolic process"/>
    <property type="evidence" value="ECO:0007669"/>
    <property type="project" value="InterPro"/>
</dbReference>